<feature type="region of interest" description="Disordered" evidence="1">
    <location>
        <begin position="23"/>
        <end position="45"/>
    </location>
</feature>
<accession>A0A917RGV3</accession>
<feature type="chain" id="PRO_5038821194" description="DUF732 domain-containing protein" evidence="2">
    <location>
        <begin position="21"/>
        <end position="129"/>
    </location>
</feature>
<keyword evidence="4" id="KW-1185">Reference proteome</keyword>
<evidence type="ECO:0000256" key="1">
    <source>
        <dbReference type="SAM" id="MobiDB-lite"/>
    </source>
</evidence>
<dbReference type="EMBL" id="BMMH01000003">
    <property type="protein sequence ID" value="GGL05911.1"/>
    <property type="molecule type" value="Genomic_DNA"/>
</dbReference>
<evidence type="ECO:0000256" key="2">
    <source>
        <dbReference type="SAM" id="SignalP"/>
    </source>
</evidence>
<protein>
    <recommendedName>
        <fullName evidence="5">DUF732 domain-containing protein</fullName>
    </recommendedName>
</protein>
<gene>
    <name evidence="3" type="ORF">GCM10011588_20530</name>
</gene>
<keyword evidence="2" id="KW-0732">Signal</keyword>
<sequence length="129" mass="13291">MNRPLALLSAVFVAVLPGVAACQSDTTEPGSSAPATTAATSPDTAQMDQVKAGSFVIGFRGAFPGLAVGRDDAAITAIFTETCADIRAGDPEDEVVTELTDRLAVGDTEPTGPETQAVYQMIAVMCRNQ</sequence>
<dbReference type="Proteomes" id="UP000638263">
    <property type="component" value="Unassembled WGS sequence"/>
</dbReference>
<organism evidence="3 4">
    <name type="scientific">Nocardia jinanensis</name>
    <dbReference type="NCBI Taxonomy" id="382504"/>
    <lineage>
        <taxon>Bacteria</taxon>
        <taxon>Bacillati</taxon>
        <taxon>Actinomycetota</taxon>
        <taxon>Actinomycetes</taxon>
        <taxon>Mycobacteriales</taxon>
        <taxon>Nocardiaceae</taxon>
        <taxon>Nocardia</taxon>
    </lineage>
</organism>
<reference evidence="3" key="2">
    <citation type="submission" date="2020-09" db="EMBL/GenBank/DDBJ databases">
        <authorList>
            <person name="Sun Q."/>
            <person name="Zhou Y."/>
        </authorList>
    </citation>
    <scope>NUCLEOTIDE SEQUENCE</scope>
    <source>
        <strain evidence="3">CGMCC 4.3508</strain>
    </source>
</reference>
<proteinExistence type="predicted"/>
<evidence type="ECO:0000313" key="4">
    <source>
        <dbReference type="Proteomes" id="UP000638263"/>
    </source>
</evidence>
<evidence type="ECO:0000313" key="3">
    <source>
        <dbReference type="EMBL" id="GGL05911.1"/>
    </source>
</evidence>
<dbReference type="PROSITE" id="PS51257">
    <property type="entry name" value="PROKAR_LIPOPROTEIN"/>
    <property type="match status" value="1"/>
</dbReference>
<feature type="signal peptide" evidence="2">
    <location>
        <begin position="1"/>
        <end position="20"/>
    </location>
</feature>
<name>A0A917RGV3_9NOCA</name>
<dbReference type="RefSeq" id="WP_062998549.1">
    <property type="nucleotide sequence ID" value="NZ_BMMH01000003.1"/>
</dbReference>
<comment type="caution">
    <text evidence="3">The sequence shown here is derived from an EMBL/GenBank/DDBJ whole genome shotgun (WGS) entry which is preliminary data.</text>
</comment>
<reference evidence="3" key="1">
    <citation type="journal article" date="2014" name="Int. J. Syst. Evol. Microbiol.">
        <title>Complete genome sequence of Corynebacterium casei LMG S-19264T (=DSM 44701T), isolated from a smear-ripened cheese.</title>
        <authorList>
            <consortium name="US DOE Joint Genome Institute (JGI-PGF)"/>
            <person name="Walter F."/>
            <person name="Albersmeier A."/>
            <person name="Kalinowski J."/>
            <person name="Ruckert C."/>
        </authorList>
    </citation>
    <scope>NUCLEOTIDE SEQUENCE</scope>
    <source>
        <strain evidence="3">CGMCC 4.3508</strain>
    </source>
</reference>
<dbReference type="AlphaFoldDB" id="A0A917RGV3"/>
<feature type="compositionally biased region" description="Low complexity" evidence="1">
    <location>
        <begin position="26"/>
        <end position="45"/>
    </location>
</feature>
<evidence type="ECO:0008006" key="5">
    <source>
        <dbReference type="Google" id="ProtNLM"/>
    </source>
</evidence>